<protein>
    <submittedName>
        <fullName evidence="1">7103_t:CDS:1</fullName>
    </submittedName>
</protein>
<evidence type="ECO:0000313" key="1">
    <source>
        <dbReference type="EMBL" id="CAG8655913.1"/>
    </source>
</evidence>
<proteinExistence type="predicted"/>
<keyword evidence="2" id="KW-1185">Reference proteome</keyword>
<accession>A0ABN7UQX6</accession>
<organism evidence="1 2">
    <name type="scientific">Gigaspora margarita</name>
    <dbReference type="NCBI Taxonomy" id="4874"/>
    <lineage>
        <taxon>Eukaryota</taxon>
        <taxon>Fungi</taxon>
        <taxon>Fungi incertae sedis</taxon>
        <taxon>Mucoromycota</taxon>
        <taxon>Glomeromycotina</taxon>
        <taxon>Glomeromycetes</taxon>
        <taxon>Diversisporales</taxon>
        <taxon>Gigasporaceae</taxon>
        <taxon>Gigaspora</taxon>
    </lineage>
</organism>
<sequence>MGLIVLEQLVNHDITKYIEWTNILQSLRNIPRVQTKVVQSNQNKVIEWAEERRRVKGFRRNEILVRTTEVKKGTWILDQQKIIGKLSSINKKEIRIYYWEIIDDDKAESRYQKHKKAIECTKEKWNINQKKVTKKRIYIPRLKRNQDLIDQEIMNKPEKKTLSRIINNIDKIKDRKAKFWIKISSNSKENTREIRFKWVLKNSNIKLRHKSSTWSSRLK</sequence>
<comment type="caution">
    <text evidence="1">The sequence shown here is derived from an EMBL/GenBank/DDBJ whole genome shotgun (WGS) entry which is preliminary data.</text>
</comment>
<dbReference type="Proteomes" id="UP000789901">
    <property type="component" value="Unassembled WGS sequence"/>
</dbReference>
<evidence type="ECO:0000313" key="2">
    <source>
        <dbReference type="Proteomes" id="UP000789901"/>
    </source>
</evidence>
<dbReference type="EMBL" id="CAJVQB010005215">
    <property type="protein sequence ID" value="CAG8655913.1"/>
    <property type="molecule type" value="Genomic_DNA"/>
</dbReference>
<name>A0ABN7UQX6_GIGMA</name>
<gene>
    <name evidence="1" type="ORF">GMARGA_LOCUS9608</name>
</gene>
<reference evidence="1 2" key="1">
    <citation type="submission" date="2021-06" db="EMBL/GenBank/DDBJ databases">
        <authorList>
            <person name="Kallberg Y."/>
            <person name="Tangrot J."/>
            <person name="Rosling A."/>
        </authorList>
    </citation>
    <scope>NUCLEOTIDE SEQUENCE [LARGE SCALE GENOMIC DNA]</scope>
    <source>
        <strain evidence="1 2">120-4 pot B 10/14</strain>
    </source>
</reference>